<dbReference type="InterPro" id="IPR013766">
    <property type="entry name" value="Thioredoxin_domain"/>
</dbReference>
<organism evidence="2">
    <name type="scientific">viral metagenome</name>
    <dbReference type="NCBI Taxonomy" id="1070528"/>
    <lineage>
        <taxon>unclassified sequences</taxon>
        <taxon>metagenomes</taxon>
        <taxon>organismal metagenomes</taxon>
    </lineage>
</organism>
<dbReference type="AlphaFoldDB" id="A0A6C0DGY1"/>
<dbReference type="InterPro" id="IPR051063">
    <property type="entry name" value="PDI"/>
</dbReference>
<sequence>MHRLLIVVGVLIVLLLVLRNMRSSEGFQGSSGKVKGELIIAKAEWCGHCKSAMPEFKKLVNASPIRLPDGSTVTVKMLDEKEHRGEVTQLGVKGFPSILYTPIGSSAIDYNGSRTYDGVMSFLQNV</sequence>
<dbReference type="InterPro" id="IPR036249">
    <property type="entry name" value="Thioredoxin-like_sf"/>
</dbReference>
<reference evidence="2" key="1">
    <citation type="journal article" date="2020" name="Nature">
        <title>Giant virus diversity and host interactions through global metagenomics.</title>
        <authorList>
            <person name="Schulz F."/>
            <person name="Roux S."/>
            <person name="Paez-Espino D."/>
            <person name="Jungbluth S."/>
            <person name="Walsh D.A."/>
            <person name="Denef V.J."/>
            <person name="McMahon K.D."/>
            <person name="Konstantinidis K.T."/>
            <person name="Eloe-Fadrosh E.A."/>
            <person name="Kyrpides N.C."/>
            <person name="Woyke T."/>
        </authorList>
    </citation>
    <scope>NUCLEOTIDE SEQUENCE</scope>
    <source>
        <strain evidence="2">GVMAG-M-3300023174-176</strain>
    </source>
</reference>
<dbReference type="GO" id="GO:0006457">
    <property type="term" value="P:protein folding"/>
    <property type="evidence" value="ECO:0007669"/>
    <property type="project" value="TreeGrafter"/>
</dbReference>
<proteinExistence type="predicted"/>
<dbReference type="PANTHER" id="PTHR45672">
    <property type="entry name" value="PROTEIN DISULFIDE-ISOMERASE C17H9.14C-RELATED"/>
    <property type="match status" value="1"/>
</dbReference>
<dbReference type="Pfam" id="PF00085">
    <property type="entry name" value="Thioredoxin"/>
    <property type="match status" value="1"/>
</dbReference>
<dbReference type="PANTHER" id="PTHR45672:SF11">
    <property type="entry name" value="PROTEIN DISULFIDE-ISOMERASE C17H9.14C"/>
    <property type="match status" value="1"/>
</dbReference>
<dbReference type="Gene3D" id="3.40.30.10">
    <property type="entry name" value="Glutaredoxin"/>
    <property type="match status" value="1"/>
</dbReference>
<dbReference type="SUPFAM" id="SSF52833">
    <property type="entry name" value="Thioredoxin-like"/>
    <property type="match status" value="1"/>
</dbReference>
<evidence type="ECO:0000259" key="1">
    <source>
        <dbReference type="PROSITE" id="PS51352"/>
    </source>
</evidence>
<evidence type="ECO:0000313" key="2">
    <source>
        <dbReference type="EMBL" id="QHT15787.1"/>
    </source>
</evidence>
<dbReference type="PROSITE" id="PS51352">
    <property type="entry name" value="THIOREDOXIN_2"/>
    <property type="match status" value="1"/>
</dbReference>
<dbReference type="GO" id="GO:0003756">
    <property type="term" value="F:protein disulfide isomerase activity"/>
    <property type="evidence" value="ECO:0007669"/>
    <property type="project" value="TreeGrafter"/>
</dbReference>
<dbReference type="EMBL" id="MN739613">
    <property type="protein sequence ID" value="QHT15787.1"/>
    <property type="molecule type" value="Genomic_DNA"/>
</dbReference>
<dbReference type="GO" id="GO:0005783">
    <property type="term" value="C:endoplasmic reticulum"/>
    <property type="evidence" value="ECO:0007669"/>
    <property type="project" value="TreeGrafter"/>
</dbReference>
<feature type="domain" description="Thioredoxin" evidence="1">
    <location>
        <begin position="15"/>
        <end position="126"/>
    </location>
</feature>
<protein>
    <recommendedName>
        <fullName evidence="1">Thioredoxin domain-containing protein</fullName>
    </recommendedName>
</protein>
<name>A0A6C0DGY1_9ZZZZ</name>
<accession>A0A6C0DGY1</accession>